<dbReference type="InterPro" id="IPR051026">
    <property type="entry name" value="PI/PC_transfer"/>
</dbReference>
<dbReference type="SMART" id="SM01100">
    <property type="entry name" value="CRAL_TRIO_N"/>
    <property type="match status" value="1"/>
</dbReference>
<dbReference type="PANTHER" id="PTHR45657:SF1">
    <property type="entry name" value="CRAL-TRIO DOMAIN-CONTAINING PROTEIN YKL091C-RELATED"/>
    <property type="match status" value="1"/>
</dbReference>
<evidence type="ECO:0000313" key="3">
    <source>
        <dbReference type="EMBL" id="KAG7571003.1"/>
    </source>
</evidence>
<dbReference type="SMART" id="SM00516">
    <property type="entry name" value="SEC14"/>
    <property type="match status" value="1"/>
</dbReference>
<dbReference type="SUPFAM" id="SSF52087">
    <property type="entry name" value="CRAL/TRIO domain"/>
    <property type="match status" value="1"/>
</dbReference>
<reference evidence="3" key="1">
    <citation type="submission" date="2020-04" db="EMBL/GenBank/DDBJ databases">
        <title>Analysis of mating type loci in Filobasidium floriforme.</title>
        <authorList>
            <person name="Nowrousian M."/>
        </authorList>
    </citation>
    <scope>NUCLEOTIDE SEQUENCE</scope>
    <source>
        <strain evidence="3">CBS 6242</strain>
    </source>
</reference>
<dbReference type="InterPro" id="IPR036865">
    <property type="entry name" value="CRAL-TRIO_dom_sf"/>
</dbReference>
<dbReference type="Pfam" id="PF00650">
    <property type="entry name" value="CRAL_TRIO"/>
    <property type="match status" value="1"/>
</dbReference>
<keyword evidence="4" id="KW-1185">Reference proteome</keyword>
<evidence type="ECO:0000259" key="2">
    <source>
        <dbReference type="PROSITE" id="PS50191"/>
    </source>
</evidence>
<dbReference type="CDD" id="cd00170">
    <property type="entry name" value="SEC14"/>
    <property type="match status" value="1"/>
</dbReference>
<dbReference type="OrthoDB" id="1434354at2759"/>
<dbReference type="AlphaFoldDB" id="A0A8K0JQQ6"/>
<dbReference type="InterPro" id="IPR036273">
    <property type="entry name" value="CRAL/TRIO_N_dom_sf"/>
</dbReference>
<comment type="caution">
    <text evidence="3">The sequence shown here is derived from an EMBL/GenBank/DDBJ whole genome shotgun (WGS) entry which is preliminary data.</text>
</comment>
<accession>A0A8K0JQQ6</accession>
<dbReference type="Pfam" id="PF03765">
    <property type="entry name" value="CRAL_TRIO_N"/>
    <property type="match status" value="1"/>
</dbReference>
<dbReference type="PROSITE" id="PS50191">
    <property type="entry name" value="CRAL_TRIO"/>
    <property type="match status" value="1"/>
</dbReference>
<feature type="domain" description="CRAL-TRIO" evidence="2">
    <location>
        <begin position="135"/>
        <end position="308"/>
    </location>
</feature>
<name>A0A8K0JQQ6_9TREE</name>
<feature type="region of interest" description="Disordered" evidence="1">
    <location>
        <begin position="1"/>
        <end position="41"/>
    </location>
</feature>
<dbReference type="EMBL" id="JABELV010000014">
    <property type="protein sequence ID" value="KAG7571003.1"/>
    <property type="molecule type" value="Genomic_DNA"/>
</dbReference>
<dbReference type="SUPFAM" id="SSF46938">
    <property type="entry name" value="CRAL/TRIO N-terminal domain"/>
    <property type="match status" value="1"/>
</dbReference>
<gene>
    <name evidence="3" type="ORF">FFLO_01097</name>
</gene>
<dbReference type="PRINTS" id="PR00180">
    <property type="entry name" value="CRETINALDHBP"/>
</dbReference>
<feature type="compositionally biased region" description="Low complexity" evidence="1">
    <location>
        <begin position="7"/>
        <end position="30"/>
    </location>
</feature>
<protein>
    <recommendedName>
        <fullName evidence="2">CRAL-TRIO domain-containing protein</fullName>
    </recommendedName>
</protein>
<dbReference type="Gene3D" id="3.40.525.10">
    <property type="entry name" value="CRAL-TRIO lipid binding domain"/>
    <property type="match status" value="1"/>
</dbReference>
<sequence length="321" mass="36300">MSQVNWQPTQTTPNLLTPSQLPRTQQQIQQTLDPLSGHPGHLTAEQEHALKEFRQILVEAGLCPTEAELANPAGSSDPRVNPGPGYNRFDDATLLRFLRARKFNLQLAKDMWAANEEWRVKFGTDEIARNFQYPEQREVDKYYPQYYHRTDKDGRPIYIEQLGKLDINKLYALTTQERQLQHLVHEYETFLGQRLPACSNAQGHLVETSCTIMDLNGAGISTFYKVKDYVSAASTIGQNNYPEVMGKFYIINAPYLFSTVWSFVKPWLDEVTVSKISILGKGFKSELVKQIPEQNLPAELGGSCKCPGGCSLSNAGPWNKK</sequence>
<dbReference type="InterPro" id="IPR001251">
    <property type="entry name" value="CRAL-TRIO_dom"/>
</dbReference>
<dbReference type="Gene3D" id="1.10.8.20">
    <property type="entry name" value="N-terminal domain of phosphatidylinositol transfer protein sec14p"/>
    <property type="match status" value="1"/>
</dbReference>
<evidence type="ECO:0000313" key="4">
    <source>
        <dbReference type="Proteomes" id="UP000812966"/>
    </source>
</evidence>
<dbReference type="InterPro" id="IPR011074">
    <property type="entry name" value="CRAL/TRIO_N_dom"/>
</dbReference>
<proteinExistence type="predicted"/>
<dbReference type="Proteomes" id="UP000812966">
    <property type="component" value="Unassembled WGS sequence"/>
</dbReference>
<organism evidence="3 4">
    <name type="scientific">Filobasidium floriforme</name>
    <dbReference type="NCBI Taxonomy" id="5210"/>
    <lineage>
        <taxon>Eukaryota</taxon>
        <taxon>Fungi</taxon>
        <taxon>Dikarya</taxon>
        <taxon>Basidiomycota</taxon>
        <taxon>Agaricomycotina</taxon>
        <taxon>Tremellomycetes</taxon>
        <taxon>Filobasidiales</taxon>
        <taxon>Filobasidiaceae</taxon>
        <taxon>Filobasidium</taxon>
    </lineage>
</organism>
<dbReference type="PANTHER" id="PTHR45657">
    <property type="entry name" value="CRAL-TRIO DOMAIN-CONTAINING PROTEIN YKL091C-RELATED"/>
    <property type="match status" value="1"/>
</dbReference>
<evidence type="ECO:0000256" key="1">
    <source>
        <dbReference type="SAM" id="MobiDB-lite"/>
    </source>
</evidence>